<evidence type="ECO:0000313" key="2">
    <source>
        <dbReference type="Proteomes" id="UP001226091"/>
    </source>
</evidence>
<gene>
    <name evidence="1" type="ORF">QLQ22_13680</name>
</gene>
<dbReference type="EMBL" id="CP126116">
    <property type="protein sequence ID" value="WHZ55774.1"/>
    <property type="molecule type" value="Genomic_DNA"/>
</dbReference>
<protein>
    <submittedName>
        <fullName evidence="1">IucA/IucC family protein</fullName>
    </submittedName>
</protein>
<name>A0ACD4R5T5_9BACI</name>
<organism evidence="1 2">
    <name type="scientific">Metabacillus hrfriensis</name>
    <dbReference type="NCBI Taxonomy" id="3048891"/>
    <lineage>
        <taxon>Bacteria</taxon>
        <taxon>Bacillati</taxon>
        <taxon>Bacillota</taxon>
        <taxon>Bacilli</taxon>
        <taxon>Bacillales</taxon>
        <taxon>Bacillaceae</taxon>
        <taxon>Metabacillus</taxon>
    </lineage>
</organism>
<sequence length="596" mass="68130">MNKLEAMALAEKATLQSYLNCFLRETNSGNLSADAPEELRKKHSGNWIHVILQHQNSSLYIPAGYLSETGRHLLDCPVYCDNEEINYITCIEKTLKELGENASSAEKNEELLLRVKQSCESMAQFLEERSDDEEELYQTSFDFIAAEQSLLFGHLLHPTPKSRQGMTESDIKVYSPELKGAFPLHYFRAHAESIYSKSTMPKSAIELIKQLVKDDPEISDEFKEKYAGKDEYALLPIHPWQAEYLLKDSAVQEFIQEGMLENLGQHGQAFYATSSLRTVYHPDVAFMLKFSLNIKITNSVRVNLLKELERGAEVKELMDTQLGSELSEQFPDFNIIHDPAFITLKLHDQKESGFEVILRENPFYKRSAEQATALVALCQDGMLPQSSRLASIVRDLSKKEKRTTEEISADWLKRYLAISLKPILWLYFEKGIALEAHQQNSVVQLENGYPARFFYRDNQGFYFCESKKNELNSYLPGIGLKSETVCSDAVADERLRYYFFFNHLFGLVNAFGTANLADEKNLLQLIREELEKQSIPAAHPSLLLKTLLENKTLPCKANLLTRFHDLDELVGPLETQSVYVQVHNPLFTKKEVFASK</sequence>
<reference evidence="2" key="1">
    <citation type="journal article" date="2025" name="Aquaculture">
        <title>Assessment of the bioflocculant production and safety properties of Metabacillus hrfriensis sp. nov. based on phenotypic and whole-genome sequencing analysis.</title>
        <authorList>
            <person name="Zhang R."/>
            <person name="Zhao Z."/>
            <person name="Luo L."/>
            <person name="Wang S."/>
            <person name="Guo K."/>
            <person name="Xu W."/>
        </authorList>
    </citation>
    <scope>NUCLEOTIDE SEQUENCE [LARGE SCALE GENOMIC DNA]</scope>
    <source>
        <strain evidence="2">CT-WN-B3</strain>
    </source>
</reference>
<evidence type="ECO:0000313" key="1">
    <source>
        <dbReference type="EMBL" id="WHZ55774.1"/>
    </source>
</evidence>
<accession>A0ACD4R5T5</accession>
<proteinExistence type="predicted"/>
<dbReference type="Proteomes" id="UP001226091">
    <property type="component" value="Chromosome"/>
</dbReference>
<keyword evidence="2" id="KW-1185">Reference proteome</keyword>